<reference evidence="1 2" key="1">
    <citation type="submission" date="2019-03" db="EMBL/GenBank/DDBJ databases">
        <title>First draft genome of Liparis tanakae, snailfish: a comprehensive survey of snailfish specific genes.</title>
        <authorList>
            <person name="Kim W."/>
            <person name="Song I."/>
            <person name="Jeong J.-H."/>
            <person name="Kim D."/>
            <person name="Kim S."/>
            <person name="Ryu S."/>
            <person name="Song J.Y."/>
            <person name="Lee S.K."/>
        </authorList>
    </citation>
    <scope>NUCLEOTIDE SEQUENCE [LARGE SCALE GENOMIC DNA]</scope>
    <source>
        <tissue evidence="1">Muscle</tissue>
    </source>
</reference>
<organism evidence="1 2">
    <name type="scientific">Liparis tanakae</name>
    <name type="common">Tanaka's snailfish</name>
    <dbReference type="NCBI Taxonomy" id="230148"/>
    <lineage>
        <taxon>Eukaryota</taxon>
        <taxon>Metazoa</taxon>
        <taxon>Chordata</taxon>
        <taxon>Craniata</taxon>
        <taxon>Vertebrata</taxon>
        <taxon>Euteleostomi</taxon>
        <taxon>Actinopterygii</taxon>
        <taxon>Neopterygii</taxon>
        <taxon>Teleostei</taxon>
        <taxon>Neoteleostei</taxon>
        <taxon>Acanthomorphata</taxon>
        <taxon>Eupercaria</taxon>
        <taxon>Perciformes</taxon>
        <taxon>Cottioidei</taxon>
        <taxon>Cottales</taxon>
        <taxon>Liparidae</taxon>
        <taxon>Liparis</taxon>
    </lineage>
</organism>
<evidence type="ECO:0000313" key="2">
    <source>
        <dbReference type="Proteomes" id="UP000314294"/>
    </source>
</evidence>
<keyword evidence="2" id="KW-1185">Reference proteome</keyword>
<name>A0A4Z2I3B6_9TELE</name>
<evidence type="ECO:0000313" key="1">
    <source>
        <dbReference type="EMBL" id="TNN72310.1"/>
    </source>
</evidence>
<comment type="caution">
    <text evidence="1">The sequence shown here is derived from an EMBL/GenBank/DDBJ whole genome shotgun (WGS) entry which is preliminary data.</text>
</comment>
<accession>A0A4Z2I3B6</accession>
<protein>
    <submittedName>
        <fullName evidence="1">Uncharacterized protein</fullName>
    </submittedName>
</protein>
<gene>
    <name evidence="1" type="ORF">EYF80_017462</name>
</gene>
<dbReference type="AlphaFoldDB" id="A0A4Z2I3B6"/>
<dbReference type="EMBL" id="SRLO01000139">
    <property type="protein sequence ID" value="TNN72310.1"/>
    <property type="molecule type" value="Genomic_DNA"/>
</dbReference>
<sequence>MWAFRLPFCAVLCSQYGHLYGFSRVCLLMCCDRELSRGKLRPQTPQVWPEASSAASAFILAEADQEQDSKATDR</sequence>
<dbReference type="Proteomes" id="UP000314294">
    <property type="component" value="Unassembled WGS sequence"/>
</dbReference>
<proteinExistence type="predicted"/>